<protein>
    <submittedName>
        <fullName evidence="1">Uncharacterized protein</fullName>
    </submittedName>
</protein>
<proteinExistence type="predicted"/>
<name>A0A453NMD0_AEGTS</name>
<dbReference type="InterPro" id="IPR053253">
    <property type="entry name" value="Sex_diff_modulator"/>
</dbReference>
<accession>A0A453NMD0</accession>
<sequence>MAHSVEMEEAEEVLGRAMVASITGNRPRVAVAEVSDVLLNTFDLADGDFTVHVHHPEDFLILISSHSIKRRLDGDHFINSPRFSLSLRP</sequence>
<evidence type="ECO:0000313" key="2">
    <source>
        <dbReference type="Proteomes" id="UP000015105"/>
    </source>
</evidence>
<reference evidence="1" key="5">
    <citation type="journal article" date="2021" name="G3 (Bethesda)">
        <title>Aegilops tauschii genome assembly Aet v5.0 features greater sequence contiguity and improved annotation.</title>
        <authorList>
            <person name="Wang L."/>
            <person name="Zhu T."/>
            <person name="Rodriguez J.C."/>
            <person name="Deal K.R."/>
            <person name="Dubcovsky J."/>
            <person name="McGuire P.E."/>
            <person name="Lux T."/>
            <person name="Spannagl M."/>
            <person name="Mayer K.F.X."/>
            <person name="Baldrich P."/>
            <person name="Meyers B.C."/>
            <person name="Huo N."/>
            <person name="Gu Y.Q."/>
            <person name="Zhou H."/>
            <person name="Devos K.M."/>
            <person name="Bennetzen J.L."/>
            <person name="Unver T."/>
            <person name="Budak H."/>
            <person name="Gulick P.J."/>
            <person name="Galiba G."/>
            <person name="Kalapos B."/>
            <person name="Nelson D.R."/>
            <person name="Li P."/>
            <person name="You F.M."/>
            <person name="Luo M.C."/>
            <person name="Dvorak J."/>
        </authorList>
    </citation>
    <scope>NUCLEOTIDE SEQUENCE [LARGE SCALE GENOMIC DNA]</scope>
    <source>
        <strain evidence="1">cv. AL8/78</strain>
    </source>
</reference>
<reference evidence="1" key="3">
    <citation type="journal article" date="2017" name="Nature">
        <title>Genome sequence of the progenitor of the wheat D genome Aegilops tauschii.</title>
        <authorList>
            <person name="Luo M.C."/>
            <person name="Gu Y.Q."/>
            <person name="Puiu D."/>
            <person name="Wang H."/>
            <person name="Twardziok S.O."/>
            <person name="Deal K.R."/>
            <person name="Huo N."/>
            <person name="Zhu T."/>
            <person name="Wang L."/>
            <person name="Wang Y."/>
            <person name="McGuire P.E."/>
            <person name="Liu S."/>
            <person name="Long H."/>
            <person name="Ramasamy R.K."/>
            <person name="Rodriguez J.C."/>
            <person name="Van S.L."/>
            <person name="Yuan L."/>
            <person name="Wang Z."/>
            <person name="Xia Z."/>
            <person name="Xiao L."/>
            <person name="Anderson O.D."/>
            <person name="Ouyang S."/>
            <person name="Liang Y."/>
            <person name="Zimin A.V."/>
            <person name="Pertea G."/>
            <person name="Qi P."/>
            <person name="Bennetzen J.L."/>
            <person name="Dai X."/>
            <person name="Dawson M.W."/>
            <person name="Muller H.G."/>
            <person name="Kugler K."/>
            <person name="Rivarola-Duarte L."/>
            <person name="Spannagl M."/>
            <person name="Mayer K.F.X."/>
            <person name="Lu F.H."/>
            <person name="Bevan M.W."/>
            <person name="Leroy P."/>
            <person name="Li P."/>
            <person name="You F.M."/>
            <person name="Sun Q."/>
            <person name="Liu Z."/>
            <person name="Lyons E."/>
            <person name="Wicker T."/>
            <person name="Salzberg S.L."/>
            <person name="Devos K.M."/>
            <person name="Dvorak J."/>
        </authorList>
    </citation>
    <scope>NUCLEOTIDE SEQUENCE [LARGE SCALE GENOMIC DNA]</scope>
    <source>
        <strain evidence="1">cv. AL8/78</strain>
    </source>
</reference>
<dbReference type="EnsemblPlants" id="AET6Gv20417400.9">
    <property type="protein sequence ID" value="AET6Gv20417400.9"/>
    <property type="gene ID" value="AET6Gv20417400"/>
</dbReference>
<dbReference type="PANTHER" id="PTHR33087">
    <property type="entry name" value="OS07G0539200 PROTEIN"/>
    <property type="match status" value="1"/>
</dbReference>
<reference evidence="2" key="1">
    <citation type="journal article" date="2014" name="Science">
        <title>Ancient hybridizations among the ancestral genomes of bread wheat.</title>
        <authorList>
            <consortium name="International Wheat Genome Sequencing Consortium,"/>
            <person name="Marcussen T."/>
            <person name="Sandve S.R."/>
            <person name="Heier L."/>
            <person name="Spannagl M."/>
            <person name="Pfeifer M."/>
            <person name="Jakobsen K.S."/>
            <person name="Wulff B.B."/>
            <person name="Steuernagel B."/>
            <person name="Mayer K.F."/>
            <person name="Olsen O.A."/>
        </authorList>
    </citation>
    <scope>NUCLEOTIDE SEQUENCE [LARGE SCALE GENOMIC DNA]</scope>
    <source>
        <strain evidence="2">cv. AL8/78</strain>
    </source>
</reference>
<dbReference type="PANTHER" id="PTHR33087:SF31">
    <property type="entry name" value="OS06G0482850 PROTEIN"/>
    <property type="match status" value="1"/>
</dbReference>
<organism evidence="1 2">
    <name type="scientific">Aegilops tauschii subsp. strangulata</name>
    <name type="common">Goatgrass</name>
    <dbReference type="NCBI Taxonomy" id="200361"/>
    <lineage>
        <taxon>Eukaryota</taxon>
        <taxon>Viridiplantae</taxon>
        <taxon>Streptophyta</taxon>
        <taxon>Embryophyta</taxon>
        <taxon>Tracheophyta</taxon>
        <taxon>Spermatophyta</taxon>
        <taxon>Magnoliopsida</taxon>
        <taxon>Liliopsida</taxon>
        <taxon>Poales</taxon>
        <taxon>Poaceae</taxon>
        <taxon>BOP clade</taxon>
        <taxon>Pooideae</taxon>
        <taxon>Triticodae</taxon>
        <taxon>Triticeae</taxon>
        <taxon>Triticinae</taxon>
        <taxon>Aegilops</taxon>
    </lineage>
</organism>
<dbReference type="AlphaFoldDB" id="A0A453NMD0"/>
<evidence type="ECO:0000313" key="1">
    <source>
        <dbReference type="EnsemblPlants" id="AET6Gv20417400.9"/>
    </source>
</evidence>
<keyword evidence="2" id="KW-1185">Reference proteome</keyword>
<reference evidence="2" key="2">
    <citation type="journal article" date="2017" name="Nat. Plants">
        <title>The Aegilops tauschii genome reveals multiple impacts of transposons.</title>
        <authorList>
            <person name="Zhao G."/>
            <person name="Zou C."/>
            <person name="Li K."/>
            <person name="Wang K."/>
            <person name="Li T."/>
            <person name="Gao L."/>
            <person name="Zhang X."/>
            <person name="Wang H."/>
            <person name="Yang Z."/>
            <person name="Liu X."/>
            <person name="Jiang W."/>
            <person name="Mao L."/>
            <person name="Kong X."/>
            <person name="Jiao Y."/>
            <person name="Jia J."/>
        </authorList>
    </citation>
    <scope>NUCLEOTIDE SEQUENCE [LARGE SCALE GENOMIC DNA]</scope>
    <source>
        <strain evidence="2">cv. AL8/78</strain>
    </source>
</reference>
<dbReference type="Proteomes" id="UP000015105">
    <property type="component" value="Chromosome 6D"/>
</dbReference>
<reference evidence="1" key="4">
    <citation type="submission" date="2019-03" db="UniProtKB">
        <authorList>
            <consortium name="EnsemblPlants"/>
        </authorList>
    </citation>
    <scope>IDENTIFICATION</scope>
</reference>
<dbReference type="Gramene" id="AET6Gv20417400.9">
    <property type="protein sequence ID" value="AET6Gv20417400.9"/>
    <property type="gene ID" value="AET6Gv20417400"/>
</dbReference>